<keyword evidence="2" id="KW-1185">Reference proteome</keyword>
<dbReference type="InParanoid" id="A0A0C3DY32"/>
<organism evidence="1 2">
    <name type="scientific">Scleroderma citrinum Foug A</name>
    <dbReference type="NCBI Taxonomy" id="1036808"/>
    <lineage>
        <taxon>Eukaryota</taxon>
        <taxon>Fungi</taxon>
        <taxon>Dikarya</taxon>
        <taxon>Basidiomycota</taxon>
        <taxon>Agaricomycotina</taxon>
        <taxon>Agaricomycetes</taxon>
        <taxon>Agaricomycetidae</taxon>
        <taxon>Boletales</taxon>
        <taxon>Sclerodermatineae</taxon>
        <taxon>Sclerodermataceae</taxon>
        <taxon>Scleroderma</taxon>
    </lineage>
</organism>
<dbReference type="Proteomes" id="UP000053989">
    <property type="component" value="Unassembled WGS sequence"/>
</dbReference>
<evidence type="ECO:0000313" key="2">
    <source>
        <dbReference type="Proteomes" id="UP000053989"/>
    </source>
</evidence>
<gene>
    <name evidence="1" type="ORF">SCLCIDRAFT_1216518</name>
</gene>
<reference evidence="2" key="2">
    <citation type="submission" date="2015-01" db="EMBL/GenBank/DDBJ databases">
        <title>Evolutionary Origins and Diversification of the Mycorrhizal Mutualists.</title>
        <authorList>
            <consortium name="DOE Joint Genome Institute"/>
            <consortium name="Mycorrhizal Genomics Consortium"/>
            <person name="Kohler A."/>
            <person name="Kuo A."/>
            <person name="Nagy L.G."/>
            <person name="Floudas D."/>
            <person name="Copeland A."/>
            <person name="Barry K.W."/>
            <person name="Cichocki N."/>
            <person name="Veneault-Fourrey C."/>
            <person name="LaButti K."/>
            <person name="Lindquist E.A."/>
            <person name="Lipzen A."/>
            <person name="Lundell T."/>
            <person name="Morin E."/>
            <person name="Murat C."/>
            <person name="Riley R."/>
            <person name="Ohm R."/>
            <person name="Sun H."/>
            <person name="Tunlid A."/>
            <person name="Henrissat B."/>
            <person name="Grigoriev I.V."/>
            <person name="Hibbett D.S."/>
            <person name="Martin F."/>
        </authorList>
    </citation>
    <scope>NUCLEOTIDE SEQUENCE [LARGE SCALE GENOMIC DNA]</scope>
    <source>
        <strain evidence="2">Foug A</strain>
    </source>
</reference>
<dbReference type="HOGENOM" id="CLU_2741536_0_0_1"/>
<name>A0A0C3DY32_9AGAM</name>
<evidence type="ECO:0000313" key="1">
    <source>
        <dbReference type="EMBL" id="KIM60806.1"/>
    </source>
</evidence>
<proteinExistence type="predicted"/>
<dbReference type="EMBL" id="KN822058">
    <property type="protein sequence ID" value="KIM60806.1"/>
    <property type="molecule type" value="Genomic_DNA"/>
</dbReference>
<protein>
    <submittedName>
        <fullName evidence="1">Uncharacterized protein</fullName>
    </submittedName>
</protein>
<accession>A0A0C3DY32</accession>
<sequence length="71" mass="8173">MRSIPRHQECTRTLGSVDDVLERKKIKRDGFFKDQTKGGDPLDDLLDIFPVVESSHTLRTLVICVGCERDW</sequence>
<dbReference type="AlphaFoldDB" id="A0A0C3DY32"/>
<reference evidence="1 2" key="1">
    <citation type="submission" date="2014-04" db="EMBL/GenBank/DDBJ databases">
        <authorList>
            <consortium name="DOE Joint Genome Institute"/>
            <person name="Kuo A."/>
            <person name="Kohler A."/>
            <person name="Nagy L.G."/>
            <person name="Floudas D."/>
            <person name="Copeland A."/>
            <person name="Barry K.W."/>
            <person name="Cichocki N."/>
            <person name="Veneault-Fourrey C."/>
            <person name="LaButti K."/>
            <person name="Lindquist E.A."/>
            <person name="Lipzen A."/>
            <person name="Lundell T."/>
            <person name="Morin E."/>
            <person name="Murat C."/>
            <person name="Sun H."/>
            <person name="Tunlid A."/>
            <person name="Henrissat B."/>
            <person name="Grigoriev I.V."/>
            <person name="Hibbett D.S."/>
            <person name="Martin F."/>
            <person name="Nordberg H.P."/>
            <person name="Cantor M.N."/>
            <person name="Hua S.X."/>
        </authorList>
    </citation>
    <scope>NUCLEOTIDE SEQUENCE [LARGE SCALE GENOMIC DNA]</scope>
    <source>
        <strain evidence="1 2">Foug A</strain>
    </source>
</reference>